<dbReference type="RefSeq" id="WP_231326916.1">
    <property type="nucleotide sequence ID" value="NZ_CP088156.1"/>
</dbReference>
<feature type="transmembrane region" description="Helical" evidence="1">
    <location>
        <begin position="77"/>
        <end position="96"/>
    </location>
</feature>
<evidence type="ECO:0000313" key="3">
    <source>
        <dbReference type="Proteomes" id="UP001431010"/>
    </source>
</evidence>
<keyword evidence="1" id="KW-0812">Transmembrane</keyword>
<gene>
    <name evidence="2" type="ORF">LQG66_14635</name>
</gene>
<keyword evidence="1" id="KW-1133">Transmembrane helix</keyword>
<keyword evidence="1" id="KW-0472">Membrane</keyword>
<evidence type="ECO:0000256" key="1">
    <source>
        <dbReference type="SAM" id="Phobius"/>
    </source>
</evidence>
<evidence type="ECO:0008006" key="4">
    <source>
        <dbReference type="Google" id="ProtNLM"/>
    </source>
</evidence>
<accession>A0ABY3RKT2</accession>
<organism evidence="2 3">
    <name type="scientific">Bradyrhizobium ontarionense</name>
    <dbReference type="NCBI Taxonomy" id="2898149"/>
    <lineage>
        <taxon>Bacteria</taxon>
        <taxon>Pseudomonadati</taxon>
        <taxon>Pseudomonadota</taxon>
        <taxon>Alphaproteobacteria</taxon>
        <taxon>Hyphomicrobiales</taxon>
        <taxon>Nitrobacteraceae</taxon>
        <taxon>Bradyrhizobium</taxon>
    </lineage>
</organism>
<name>A0ABY3RKT2_9BRAD</name>
<dbReference type="EMBL" id="CP088156">
    <property type="protein sequence ID" value="UFZ07466.1"/>
    <property type="molecule type" value="Genomic_DNA"/>
</dbReference>
<keyword evidence="3" id="KW-1185">Reference proteome</keyword>
<protein>
    <recommendedName>
        <fullName evidence="4">PH domain-containing protein</fullName>
    </recommendedName>
</protein>
<reference evidence="2" key="1">
    <citation type="journal article" date="2024" name="Antonie Van Leeuwenhoek">
        <title>Bradyrhizobium ontarionense sp. nov., a novel bacterial symbiont isolated from Aeschynomene indica (Indian jointvetch), harbours photosynthesis, nitrogen fixation and nitrous oxide (N2O) reductase genes.</title>
        <authorList>
            <person name="Bromfield E.S.P."/>
            <person name="Cloutier S."/>
        </authorList>
    </citation>
    <scope>NUCLEOTIDE SEQUENCE</scope>
    <source>
        <strain evidence="2">A19</strain>
    </source>
</reference>
<evidence type="ECO:0000313" key="2">
    <source>
        <dbReference type="EMBL" id="UFZ07466.1"/>
    </source>
</evidence>
<proteinExistence type="predicted"/>
<dbReference type="Proteomes" id="UP001431010">
    <property type="component" value="Chromosome"/>
</dbReference>
<sequence length="206" mass="22148">MDMIAILAVIALILGPLHIYLHNRRIRAAMAAAVAARPLAPLVAHYSRYHMVRLIGAGLAITSTCLVLIFDHRPTYVAKVLLSGGFVAGIAATLLWCYRLICRAGEAVIVVDVAGFWDSRIGPEAIPWSAITRVSETTVRGGDLAGFALTVEGARAHGLSLKRWIDRKLIAASGVRRFEIGFGGLNVAPRTMLSAIRAQIAAQKTK</sequence>
<feature type="transmembrane region" description="Helical" evidence="1">
    <location>
        <begin position="51"/>
        <end position="70"/>
    </location>
</feature>